<keyword evidence="1" id="KW-0843">Virulence</keyword>
<reference evidence="4 5" key="1">
    <citation type="journal article" date="2006" name="Science">
        <title>Phytophthora genome sequences uncover evolutionary origins and mechanisms of pathogenesis.</title>
        <authorList>
            <person name="Tyler B.M."/>
            <person name="Tripathy S."/>
            <person name="Zhang X."/>
            <person name="Dehal P."/>
            <person name="Jiang R.H."/>
            <person name="Aerts A."/>
            <person name="Arredondo F.D."/>
            <person name="Baxter L."/>
            <person name="Bensasson D."/>
            <person name="Beynon J.L."/>
            <person name="Chapman J."/>
            <person name="Damasceno C.M."/>
            <person name="Dorrance A.E."/>
            <person name="Dou D."/>
            <person name="Dickerman A.W."/>
            <person name="Dubchak I.L."/>
            <person name="Garbelotto M."/>
            <person name="Gijzen M."/>
            <person name="Gordon S.G."/>
            <person name="Govers F."/>
            <person name="Grunwald N.J."/>
            <person name="Huang W."/>
            <person name="Ivors K.L."/>
            <person name="Jones R.W."/>
            <person name="Kamoun S."/>
            <person name="Krampis K."/>
            <person name="Lamour K.H."/>
            <person name="Lee M.K."/>
            <person name="McDonald W.H."/>
            <person name="Medina M."/>
            <person name="Meijer H.J."/>
            <person name="Nordberg E.K."/>
            <person name="Maclean D.J."/>
            <person name="Ospina-Giraldo M.D."/>
            <person name="Morris P.F."/>
            <person name="Phuntumart V."/>
            <person name="Putnam N.H."/>
            <person name="Rash S."/>
            <person name="Rose J.K."/>
            <person name="Sakihama Y."/>
            <person name="Salamov A.A."/>
            <person name="Savidor A."/>
            <person name="Scheuring C.F."/>
            <person name="Smith B.M."/>
            <person name="Sobral B.W."/>
            <person name="Terry A."/>
            <person name="Torto-Alalibo T.A."/>
            <person name="Win J."/>
            <person name="Xu Z."/>
            <person name="Zhang H."/>
            <person name="Grigoriev I.V."/>
            <person name="Rokhsar D.S."/>
            <person name="Boore J.L."/>
        </authorList>
    </citation>
    <scope>NUCLEOTIDE SEQUENCE [LARGE SCALE GENOMIC DNA]</scope>
    <source>
        <strain evidence="4 5">P6497</strain>
    </source>
</reference>
<evidence type="ECO:0000256" key="2">
    <source>
        <dbReference type="SAM" id="MobiDB-lite"/>
    </source>
</evidence>
<evidence type="ECO:0008006" key="6">
    <source>
        <dbReference type="Google" id="ProtNLM"/>
    </source>
</evidence>
<protein>
    <recommendedName>
        <fullName evidence="6">Cystatin domain-containing protein</fullName>
    </recommendedName>
</protein>
<dbReference type="InterPro" id="IPR000010">
    <property type="entry name" value="Cystatin_dom"/>
</dbReference>
<evidence type="ECO:0000313" key="4">
    <source>
        <dbReference type="EMBL" id="EGZ24626.1"/>
    </source>
</evidence>
<dbReference type="InParanoid" id="G4YZF1"/>
<feature type="chain" id="PRO_5003472017" description="Cystatin domain-containing protein" evidence="3">
    <location>
        <begin position="18"/>
        <end position="151"/>
    </location>
</feature>
<dbReference type="GO" id="GO:0004869">
    <property type="term" value="F:cysteine-type endopeptidase inhibitor activity"/>
    <property type="evidence" value="ECO:0007669"/>
    <property type="project" value="InterPro"/>
</dbReference>
<dbReference type="OMA" id="CAPTEYV"/>
<feature type="region of interest" description="Disordered" evidence="2">
    <location>
        <begin position="128"/>
        <end position="151"/>
    </location>
</feature>
<gene>
    <name evidence="4" type="ORF">PHYSODRAFT_284951</name>
</gene>
<keyword evidence="5" id="KW-1185">Reference proteome</keyword>
<feature type="signal peptide" evidence="3">
    <location>
        <begin position="1"/>
        <end position="17"/>
    </location>
</feature>
<dbReference type="STRING" id="1094619.G4YZF1"/>
<evidence type="ECO:0000256" key="1">
    <source>
        <dbReference type="ARBA" id="ARBA00023026"/>
    </source>
</evidence>
<dbReference type="GeneID" id="20639906"/>
<dbReference type="Proteomes" id="UP000002640">
    <property type="component" value="Unassembled WGS sequence"/>
</dbReference>
<evidence type="ECO:0000313" key="5">
    <source>
        <dbReference type="Proteomes" id="UP000002640"/>
    </source>
</evidence>
<dbReference type="RefSeq" id="XP_009519914.1">
    <property type="nucleotide sequence ID" value="XM_009521619.1"/>
</dbReference>
<dbReference type="SMR" id="G4YZF1"/>
<dbReference type="CDD" id="cd00042">
    <property type="entry name" value="CY"/>
    <property type="match status" value="1"/>
</dbReference>
<dbReference type="KEGG" id="psoj:PHYSODRAFT_284951"/>
<dbReference type="AlphaFoldDB" id="G4YZF1"/>
<sequence length="151" mass="15657">MRAALSLLVAFPALAAARNVVTIGMTGGWKAGNVTDENTKVLERALSGDNYAKSVGDTRVCYSEVTALETQVVAGTNYRFTISGCGVEDSDGPCDAATLASCAPTEYVVKVFEQTWTSTLKVTGITKTESSSAGSSGSDEETVQQGAVQST</sequence>
<accession>G4YZF1</accession>
<keyword evidence="3" id="KW-0732">Signal</keyword>
<dbReference type="InterPro" id="IPR046350">
    <property type="entry name" value="Cystatin_sf"/>
</dbReference>
<dbReference type="EMBL" id="JH159152">
    <property type="protein sequence ID" value="EGZ24626.1"/>
    <property type="molecule type" value="Genomic_DNA"/>
</dbReference>
<dbReference type="Gene3D" id="3.10.450.10">
    <property type="match status" value="1"/>
</dbReference>
<organism evidence="4 5">
    <name type="scientific">Phytophthora sojae (strain P6497)</name>
    <name type="common">Soybean stem and root rot agent</name>
    <name type="synonym">Phytophthora megasperma f. sp. glycines</name>
    <dbReference type="NCBI Taxonomy" id="1094619"/>
    <lineage>
        <taxon>Eukaryota</taxon>
        <taxon>Sar</taxon>
        <taxon>Stramenopiles</taxon>
        <taxon>Oomycota</taxon>
        <taxon>Peronosporomycetes</taxon>
        <taxon>Peronosporales</taxon>
        <taxon>Peronosporaceae</taxon>
        <taxon>Phytophthora</taxon>
    </lineage>
</organism>
<dbReference type="SUPFAM" id="SSF54403">
    <property type="entry name" value="Cystatin/monellin"/>
    <property type="match status" value="1"/>
</dbReference>
<proteinExistence type="predicted"/>
<evidence type="ECO:0000256" key="3">
    <source>
        <dbReference type="SAM" id="SignalP"/>
    </source>
</evidence>
<name>G4YZF1_PHYSP</name>